<protein>
    <submittedName>
        <fullName evidence="10">VOC family protein</fullName>
    </submittedName>
</protein>
<evidence type="ECO:0000256" key="5">
    <source>
        <dbReference type="ARBA" id="ARBA00022964"/>
    </source>
</evidence>
<proteinExistence type="inferred from homology"/>
<evidence type="ECO:0000256" key="3">
    <source>
        <dbReference type="ARBA" id="ARBA00022723"/>
    </source>
</evidence>
<organism evidence="10 11">
    <name type="scientific">Rothia endophytica</name>
    <dbReference type="NCBI Taxonomy" id="1324766"/>
    <lineage>
        <taxon>Bacteria</taxon>
        <taxon>Bacillati</taxon>
        <taxon>Actinomycetota</taxon>
        <taxon>Actinomycetes</taxon>
        <taxon>Micrococcales</taxon>
        <taxon>Micrococcaceae</taxon>
        <taxon>Rothia</taxon>
    </lineage>
</organism>
<dbReference type="PROSITE" id="PS00082">
    <property type="entry name" value="EXTRADIOL_DIOXYGENAS"/>
    <property type="match status" value="1"/>
</dbReference>
<dbReference type="InterPro" id="IPR018146">
    <property type="entry name" value="Glyoxalase_1_CS"/>
</dbReference>
<keyword evidence="3" id="KW-0479">Metal-binding</keyword>
<dbReference type="PROSITE" id="PS00934">
    <property type="entry name" value="GLYOXALASE_I_1"/>
    <property type="match status" value="1"/>
</dbReference>
<dbReference type="Proteomes" id="UP001500187">
    <property type="component" value="Unassembled WGS sequence"/>
</dbReference>
<keyword evidence="4 8" id="KW-0058">Aromatic hydrocarbons catabolism</keyword>
<dbReference type="InterPro" id="IPR000486">
    <property type="entry name" value="Xdiol_ring_cleave_dOase_1/2"/>
</dbReference>
<dbReference type="PANTHER" id="PTHR43279">
    <property type="entry name" value="CATECHOL-2,3-DIOXYGENASE"/>
    <property type="match status" value="1"/>
</dbReference>
<keyword evidence="7 8" id="KW-0408">Iron</keyword>
<dbReference type="PANTHER" id="PTHR43279:SF1">
    <property type="entry name" value="CATECHOL-2,3-DIOXYGENASE"/>
    <property type="match status" value="1"/>
</dbReference>
<evidence type="ECO:0000259" key="9">
    <source>
        <dbReference type="PROSITE" id="PS51819"/>
    </source>
</evidence>
<evidence type="ECO:0000256" key="6">
    <source>
        <dbReference type="ARBA" id="ARBA00023002"/>
    </source>
</evidence>
<evidence type="ECO:0000256" key="7">
    <source>
        <dbReference type="ARBA" id="ARBA00023004"/>
    </source>
</evidence>
<dbReference type="InterPro" id="IPR037523">
    <property type="entry name" value="VOC_core"/>
</dbReference>
<comment type="caution">
    <text evidence="10">The sequence shown here is derived from an EMBL/GenBank/DDBJ whole genome shotgun (WGS) entry which is preliminary data.</text>
</comment>
<evidence type="ECO:0000256" key="1">
    <source>
        <dbReference type="ARBA" id="ARBA00001954"/>
    </source>
</evidence>
<keyword evidence="11" id="KW-1185">Reference proteome</keyword>
<comment type="similarity">
    <text evidence="2 8">Belongs to the extradiol ring-cleavage dioxygenase family.</text>
</comment>
<dbReference type="PROSITE" id="PS51819">
    <property type="entry name" value="VOC"/>
    <property type="match status" value="2"/>
</dbReference>
<name>A0ABP9B8U2_9MICC</name>
<comment type="cofactor">
    <cofactor evidence="1 8">
        <name>Fe(2+)</name>
        <dbReference type="ChEBI" id="CHEBI:29033"/>
    </cofactor>
</comment>
<reference evidence="11" key="1">
    <citation type="journal article" date="2019" name="Int. J. Syst. Evol. Microbiol.">
        <title>The Global Catalogue of Microorganisms (GCM) 10K type strain sequencing project: providing services to taxonomists for standard genome sequencing and annotation.</title>
        <authorList>
            <consortium name="The Broad Institute Genomics Platform"/>
            <consortium name="The Broad Institute Genome Sequencing Center for Infectious Disease"/>
            <person name="Wu L."/>
            <person name="Ma J."/>
        </authorList>
    </citation>
    <scope>NUCLEOTIDE SEQUENCE [LARGE SCALE GENOMIC DNA]</scope>
    <source>
        <strain evidence="11">JCM 18541</strain>
    </source>
</reference>
<dbReference type="EMBL" id="BAABKP010000001">
    <property type="protein sequence ID" value="GAA4790787.1"/>
    <property type="molecule type" value="Genomic_DNA"/>
</dbReference>
<evidence type="ECO:0000313" key="10">
    <source>
        <dbReference type="EMBL" id="GAA4790787.1"/>
    </source>
</evidence>
<evidence type="ECO:0000256" key="4">
    <source>
        <dbReference type="ARBA" id="ARBA00022797"/>
    </source>
</evidence>
<dbReference type="Gene3D" id="3.10.180.10">
    <property type="entry name" value="2,3-Dihydroxybiphenyl 1,2-Dioxygenase, domain 1"/>
    <property type="match status" value="2"/>
</dbReference>
<dbReference type="SUPFAM" id="SSF54593">
    <property type="entry name" value="Glyoxalase/Bleomycin resistance protein/Dihydroxybiphenyl dioxygenase"/>
    <property type="match status" value="2"/>
</dbReference>
<dbReference type="RefSeq" id="WP_345444587.1">
    <property type="nucleotide sequence ID" value="NZ_BAABKP010000001.1"/>
</dbReference>
<dbReference type="InterPro" id="IPR029068">
    <property type="entry name" value="Glyas_Bleomycin-R_OHBP_Dase"/>
</dbReference>
<keyword evidence="5 8" id="KW-0223">Dioxygenase</keyword>
<sequence>MTAASHGTNLLPANTTMGTVRLRVKDLKAVYDYYTRGVGLVELTSDLPGVHLGLGNQVLVTLEHDPSLRAPARTEAGLFHVAILFDTPQDLARSLIRGLTSYRNRYVGSGDHLVSQAFYFADPEGNGVELYIDRPRDQWQWSNGEVSMDTLHIDPVEFIRQHLTDEQIALAAETPADYAGTVGHVHLQVGDVATAQQFYVDALGFERTAGLGNAAVFVSAGGYHHHMAMNVWNSLGASPRQNTLGLGVVNLHLPGEGALDALADRLKYKGIATTFDGQSLNFMDPWNNQLRAHSA</sequence>
<evidence type="ECO:0000313" key="11">
    <source>
        <dbReference type="Proteomes" id="UP001500187"/>
    </source>
</evidence>
<feature type="domain" description="VOC" evidence="9">
    <location>
        <begin position="181"/>
        <end position="295"/>
    </location>
</feature>
<evidence type="ECO:0000256" key="8">
    <source>
        <dbReference type="RuleBase" id="RU000683"/>
    </source>
</evidence>
<accession>A0ABP9B8U2</accession>
<dbReference type="Pfam" id="PF00903">
    <property type="entry name" value="Glyoxalase"/>
    <property type="match status" value="1"/>
</dbReference>
<feature type="domain" description="VOC" evidence="9">
    <location>
        <begin position="16"/>
        <end position="133"/>
    </location>
</feature>
<keyword evidence="6 8" id="KW-0560">Oxidoreductase</keyword>
<gene>
    <name evidence="10" type="ORF">GCM10023352_06030</name>
</gene>
<evidence type="ECO:0000256" key="2">
    <source>
        <dbReference type="ARBA" id="ARBA00008784"/>
    </source>
</evidence>
<dbReference type="InterPro" id="IPR004360">
    <property type="entry name" value="Glyas_Fos-R_dOase_dom"/>
</dbReference>